<dbReference type="InterPro" id="IPR011711">
    <property type="entry name" value="GntR_C"/>
</dbReference>
<dbReference type="InterPro" id="IPR008920">
    <property type="entry name" value="TF_FadR/GntR_C"/>
</dbReference>
<dbReference type="SUPFAM" id="SSF46785">
    <property type="entry name" value="Winged helix' DNA-binding domain"/>
    <property type="match status" value="1"/>
</dbReference>
<gene>
    <name evidence="6" type="ORF">ACFPK2_05930</name>
</gene>
<dbReference type="InterPro" id="IPR000524">
    <property type="entry name" value="Tscrpt_reg_HTH_GntR"/>
</dbReference>
<dbReference type="Pfam" id="PF00392">
    <property type="entry name" value="GntR"/>
    <property type="match status" value="1"/>
</dbReference>
<keyword evidence="2" id="KW-0238">DNA-binding</keyword>
<evidence type="ECO:0000313" key="6">
    <source>
        <dbReference type="EMBL" id="MFC5292526.1"/>
    </source>
</evidence>
<reference evidence="7" key="1">
    <citation type="journal article" date="2019" name="Int. J. Syst. Evol. Microbiol.">
        <title>The Global Catalogue of Microorganisms (GCM) 10K type strain sequencing project: providing services to taxonomists for standard genome sequencing and annotation.</title>
        <authorList>
            <consortium name="The Broad Institute Genomics Platform"/>
            <consortium name="The Broad Institute Genome Sequencing Center for Infectious Disease"/>
            <person name="Wu L."/>
            <person name="Ma J."/>
        </authorList>
    </citation>
    <scope>NUCLEOTIDE SEQUENCE [LARGE SCALE GENOMIC DNA]</scope>
    <source>
        <strain evidence="7">CGMCC 1.15643</strain>
    </source>
</reference>
<dbReference type="PANTHER" id="PTHR43537:SF45">
    <property type="entry name" value="GNTR FAMILY REGULATORY PROTEIN"/>
    <property type="match status" value="1"/>
</dbReference>
<evidence type="ECO:0000256" key="2">
    <source>
        <dbReference type="ARBA" id="ARBA00023125"/>
    </source>
</evidence>
<dbReference type="SUPFAM" id="SSF48008">
    <property type="entry name" value="GntR ligand-binding domain-like"/>
    <property type="match status" value="1"/>
</dbReference>
<dbReference type="SMART" id="SM00895">
    <property type="entry name" value="FCD"/>
    <property type="match status" value="1"/>
</dbReference>
<evidence type="ECO:0000256" key="1">
    <source>
        <dbReference type="ARBA" id="ARBA00023015"/>
    </source>
</evidence>
<dbReference type="Gene3D" id="1.20.120.530">
    <property type="entry name" value="GntR ligand-binding domain-like"/>
    <property type="match status" value="1"/>
</dbReference>
<keyword evidence="1" id="KW-0805">Transcription regulation</keyword>
<dbReference type="SMART" id="SM00345">
    <property type="entry name" value="HTH_GNTR"/>
    <property type="match status" value="1"/>
</dbReference>
<evidence type="ECO:0000313" key="7">
    <source>
        <dbReference type="Proteomes" id="UP001595976"/>
    </source>
</evidence>
<dbReference type="Gene3D" id="1.10.10.10">
    <property type="entry name" value="Winged helix-like DNA-binding domain superfamily/Winged helix DNA-binding domain"/>
    <property type="match status" value="1"/>
</dbReference>
<feature type="region of interest" description="Disordered" evidence="4">
    <location>
        <begin position="230"/>
        <end position="252"/>
    </location>
</feature>
<evidence type="ECO:0000256" key="4">
    <source>
        <dbReference type="SAM" id="MobiDB-lite"/>
    </source>
</evidence>
<evidence type="ECO:0000256" key="3">
    <source>
        <dbReference type="ARBA" id="ARBA00023163"/>
    </source>
</evidence>
<dbReference type="EMBL" id="JBHSLI010000002">
    <property type="protein sequence ID" value="MFC5292526.1"/>
    <property type="molecule type" value="Genomic_DNA"/>
</dbReference>
<name>A0ABW0F0P4_9HYPH</name>
<dbReference type="CDD" id="cd07377">
    <property type="entry name" value="WHTH_GntR"/>
    <property type="match status" value="1"/>
</dbReference>
<dbReference type="InterPro" id="IPR036390">
    <property type="entry name" value="WH_DNA-bd_sf"/>
</dbReference>
<dbReference type="Proteomes" id="UP001595976">
    <property type="component" value="Unassembled WGS sequence"/>
</dbReference>
<evidence type="ECO:0000259" key="5">
    <source>
        <dbReference type="PROSITE" id="PS50949"/>
    </source>
</evidence>
<keyword evidence="3" id="KW-0804">Transcription</keyword>
<accession>A0ABW0F0P4</accession>
<dbReference type="InterPro" id="IPR036388">
    <property type="entry name" value="WH-like_DNA-bd_sf"/>
</dbReference>
<dbReference type="PROSITE" id="PS50949">
    <property type="entry name" value="HTH_GNTR"/>
    <property type="match status" value="1"/>
</dbReference>
<comment type="caution">
    <text evidence="6">The sequence shown here is derived from an EMBL/GenBank/DDBJ whole genome shotgun (WGS) entry which is preliminary data.</text>
</comment>
<dbReference type="PRINTS" id="PR00035">
    <property type="entry name" value="HTHGNTR"/>
</dbReference>
<keyword evidence="7" id="KW-1185">Reference proteome</keyword>
<proteinExistence type="predicted"/>
<dbReference type="RefSeq" id="WP_260347896.1">
    <property type="nucleotide sequence ID" value="NZ_JAOAOS010000002.1"/>
</dbReference>
<sequence length="252" mass="27147">MTIGSKIAAGTSAAGRRTAASIIRDALRAEIVSLTIAPGAPISEKEIAEAYSVSRTPVREALLKLADEGLVSIFPQSGTFAALIPFRTLPEALIIRRALEETCARLAAERGAGLADPLARIMDDMAGLAARGDRELFHRADDAFHAGIAALAGHPGIWRFTQQVKLQMDRFRRLTLPQQGRMERVLAEHGAVLAAIRRGDADAAARAIGEHLGKLSDDLAAVAELNQHYFDMGEGSERPRRSPQPNTRLETT</sequence>
<dbReference type="PANTHER" id="PTHR43537">
    <property type="entry name" value="TRANSCRIPTIONAL REGULATOR, GNTR FAMILY"/>
    <property type="match status" value="1"/>
</dbReference>
<organism evidence="6 7">
    <name type="scientific">Bosea minatitlanensis</name>
    <dbReference type="NCBI Taxonomy" id="128782"/>
    <lineage>
        <taxon>Bacteria</taxon>
        <taxon>Pseudomonadati</taxon>
        <taxon>Pseudomonadota</taxon>
        <taxon>Alphaproteobacteria</taxon>
        <taxon>Hyphomicrobiales</taxon>
        <taxon>Boseaceae</taxon>
        <taxon>Bosea</taxon>
    </lineage>
</organism>
<feature type="domain" description="HTH gntR-type" evidence="5">
    <location>
        <begin position="17"/>
        <end position="84"/>
    </location>
</feature>
<protein>
    <submittedName>
        <fullName evidence="6">GntR family transcriptional regulator</fullName>
    </submittedName>
</protein>
<dbReference type="Pfam" id="PF07729">
    <property type="entry name" value="FCD"/>
    <property type="match status" value="1"/>
</dbReference>
<feature type="compositionally biased region" description="Polar residues" evidence="4">
    <location>
        <begin position="243"/>
        <end position="252"/>
    </location>
</feature>